<dbReference type="Pfam" id="PF05036">
    <property type="entry name" value="SPOR"/>
    <property type="match status" value="1"/>
</dbReference>
<evidence type="ECO:0000313" key="5">
    <source>
        <dbReference type="Proteomes" id="UP001170481"/>
    </source>
</evidence>
<dbReference type="Gene3D" id="3.30.70.1070">
    <property type="entry name" value="Sporulation related repeat"/>
    <property type="match status" value="1"/>
</dbReference>
<name>A0AAP4TW04_9GAMM</name>
<dbReference type="EMBL" id="JAUORK010000003">
    <property type="protein sequence ID" value="MDO6671269.1"/>
    <property type="molecule type" value="Genomic_DNA"/>
</dbReference>
<dbReference type="RefSeq" id="WP_303592968.1">
    <property type="nucleotide sequence ID" value="NZ_JAUORK010000003.1"/>
</dbReference>
<dbReference type="PANTHER" id="PTHR38687">
    <property type="entry name" value="CELL DIVISION PROTEIN DEDD-RELATED"/>
    <property type="match status" value="1"/>
</dbReference>
<dbReference type="GO" id="GO:0032506">
    <property type="term" value="P:cytokinetic process"/>
    <property type="evidence" value="ECO:0007669"/>
    <property type="project" value="TreeGrafter"/>
</dbReference>
<dbReference type="InterPro" id="IPR052521">
    <property type="entry name" value="Cell_div_SPOR-domain"/>
</dbReference>
<feature type="compositionally biased region" description="Basic and acidic residues" evidence="1">
    <location>
        <begin position="118"/>
        <end position="148"/>
    </location>
</feature>
<protein>
    <submittedName>
        <fullName evidence="4">SPOR domain-containing protein</fullName>
    </submittedName>
</protein>
<feature type="compositionally biased region" description="Low complexity" evidence="1">
    <location>
        <begin position="85"/>
        <end position="95"/>
    </location>
</feature>
<dbReference type="SUPFAM" id="SSF110997">
    <property type="entry name" value="Sporulation related repeat"/>
    <property type="match status" value="1"/>
</dbReference>
<feature type="region of interest" description="Disordered" evidence="1">
    <location>
        <begin position="29"/>
        <end position="171"/>
    </location>
</feature>
<comment type="caution">
    <text evidence="4">The sequence shown here is derived from an EMBL/GenBank/DDBJ whole genome shotgun (WGS) entry which is preliminary data.</text>
</comment>
<dbReference type="AlphaFoldDB" id="A0AAP4TW04"/>
<gene>
    <name evidence="4" type="ORF">Q4535_03965</name>
</gene>
<keyword evidence="2" id="KW-0812">Transmembrane</keyword>
<dbReference type="PANTHER" id="PTHR38687:SF1">
    <property type="entry name" value="CELL DIVISION PROTEIN DEDD"/>
    <property type="match status" value="1"/>
</dbReference>
<dbReference type="GO" id="GO:0032153">
    <property type="term" value="C:cell division site"/>
    <property type="evidence" value="ECO:0007669"/>
    <property type="project" value="TreeGrafter"/>
</dbReference>
<dbReference type="InterPro" id="IPR036680">
    <property type="entry name" value="SPOR-like_sf"/>
</dbReference>
<evidence type="ECO:0000256" key="2">
    <source>
        <dbReference type="SAM" id="Phobius"/>
    </source>
</evidence>
<dbReference type="GO" id="GO:0042834">
    <property type="term" value="F:peptidoglycan binding"/>
    <property type="evidence" value="ECO:0007669"/>
    <property type="project" value="InterPro"/>
</dbReference>
<feature type="domain" description="SPOR" evidence="3">
    <location>
        <begin position="158"/>
        <end position="234"/>
    </location>
</feature>
<evidence type="ECO:0000259" key="3">
    <source>
        <dbReference type="PROSITE" id="PS51724"/>
    </source>
</evidence>
<feature type="compositionally biased region" description="Polar residues" evidence="1">
    <location>
        <begin position="105"/>
        <end position="117"/>
    </location>
</feature>
<evidence type="ECO:0000256" key="1">
    <source>
        <dbReference type="SAM" id="MobiDB-lite"/>
    </source>
</evidence>
<evidence type="ECO:0000313" key="4">
    <source>
        <dbReference type="EMBL" id="MDO6671269.1"/>
    </source>
</evidence>
<feature type="transmembrane region" description="Helical" evidence="2">
    <location>
        <begin position="9"/>
        <end position="27"/>
    </location>
</feature>
<dbReference type="InterPro" id="IPR007730">
    <property type="entry name" value="SPOR-like_dom"/>
</dbReference>
<accession>A0AAP4TW04</accession>
<dbReference type="GO" id="GO:0030428">
    <property type="term" value="C:cell septum"/>
    <property type="evidence" value="ECO:0007669"/>
    <property type="project" value="TreeGrafter"/>
</dbReference>
<dbReference type="Proteomes" id="UP001170481">
    <property type="component" value="Unassembled WGS sequence"/>
</dbReference>
<organism evidence="4 5">
    <name type="scientific">Cobetia amphilecti</name>
    <dbReference type="NCBI Taxonomy" id="1055104"/>
    <lineage>
        <taxon>Bacteria</taxon>
        <taxon>Pseudomonadati</taxon>
        <taxon>Pseudomonadota</taxon>
        <taxon>Gammaproteobacteria</taxon>
        <taxon>Oceanospirillales</taxon>
        <taxon>Halomonadaceae</taxon>
        <taxon>Cobetia</taxon>
    </lineage>
</organism>
<keyword evidence="2" id="KW-0472">Membrane</keyword>
<proteinExistence type="predicted"/>
<feature type="compositionally biased region" description="Low complexity" evidence="1">
    <location>
        <begin position="150"/>
        <end position="161"/>
    </location>
</feature>
<keyword evidence="2" id="KW-1133">Transmembrane helix</keyword>
<dbReference type="PROSITE" id="PS51724">
    <property type="entry name" value="SPOR"/>
    <property type="match status" value="1"/>
</dbReference>
<reference evidence="4" key="1">
    <citation type="submission" date="2023-07" db="EMBL/GenBank/DDBJ databases">
        <title>Genome content predicts the carbon catabolic preferences of heterotrophic bacteria.</title>
        <authorList>
            <person name="Gralka M."/>
        </authorList>
    </citation>
    <scope>NUCLEOTIDE SEQUENCE</scope>
    <source>
        <strain evidence="4">C2R13</strain>
    </source>
</reference>
<sequence>MKYGKRERISGAVILLALGVIFIPMLFDEPPARDERPSPVMTLGKPVDIDRSNVDEPQPPSELKIGTDVPITFVDSNGKVRDSDPGAGSDSGSESQGRVAEAEQLSPTRSVASSEPQSKPKPEPEPAAKPEPKPAPKAEPKPVPKPEPKPAVASNAPSSSAGGWAVQVGSFGDPANAERLQKELQGKGFAAYRIPRGSKLTVVFVGPYKSSEIGESARSRLQQQVNIKGLLVRRKEGE</sequence>